<feature type="region of interest" description="Disordered" evidence="9">
    <location>
        <begin position="831"/>
        <end position="850"/>
    </location>
</feature>
<feature type="compositionally biased region" description="Basic and acidic residues" evidence="9">
    <location>
        <begin position="673"/>
        <end position="684"/>
    </location>
</feature>
<dbReference type="GO" id="GO:0009306">
    <property type="term" value="P:protein secretion"/>
    <property type="evidence" value="ECO:0007669"/>
    <property type="project" value="TreeGrafter"/>
</dbReference>
<feature type="compositionally biased region" description="Basic and acidic residues" evidence="9">
    <location>
        <begin position="1091"/>
        <end position="1105"/>
    </location>
</feature>
<dbReference type="PANTHER" id="PTHR23158:SF38">
    <property type="entry name" value="MELANOMA INHIBITORY ACTIVITY PROTEIN 2"/>
    <property type="match status" value="1"/>
</dbReference>
<dbReference type="GO" id="GO:0035459">
    <property type="term" value="P:vesicle cargo loading"/>
    <property type="evidence" value="ECO:0007669"/>
    <property type="project" value="TreeGrafter"/>
</dbReference>
<keyword evidence="5 8" id="KW-0175">Coiled coil</keyword>
<feature type="compositionally biased region" description="Basic and acidic residues" evidence="9">
    <location>
        <begin position="1043"/>
        <end position="1062"/>
    </location>
</feature>
<dbReference type="GO" id="GO:0070971">
    <property type="term" value="C:endoplasmic reticulum exit site"/>
    <property type="evidence" value="ECO:0007669"/>
    <property type="project" value="TreeGrafter"/>
</dbReference>
<feature type="compositionally biased region" description="Pro residues" evidence="9">
    <location>
        <begin position="2409"/>
        <end position="2419"/>
    </location>
</feature>
<dbReference type="InterPro" id="IPR051500">
    <property type="entry name" value="cTAGE_MIA/OTOR"/>
</dbReference>
<feature type="compositionally biased region" description="Pro residues" evidence="9">
    <location>
        <begin position="480"/>
        <end position="490"/>
    </location>
</feature>
<feature type="domain" description="SH3" evidence="10">
    <location>
        <begin position="530"/>
        <end position="592"/>
    </location>
</feature>
<feature type="region of interest" description="Disordered" evidence="9">
    <location>
        <begin position="735"/>
        <end position="755"/>
    </location>
</feature>
<gene>
    <name evidence="11" type="primary">PNN</name>
    <name evidence="11" type="ORF">Y1Q_0008925</name>
</gene>
<name>A0A151NKB1_ALLMI</name>
<feature type="region of interest" description="Disordered" evidence="9">
    <location>
        <begin position="1967"/>
        <end position="1988"/>
    </location>
</feature>
<feature type="compositionally biased region" description="Basic and acidic residues" evidence="9">
    <location>
        <begin position="23"/>
        <end position="36"/>
    </location>
</feature>
<feature type="region of interest" description="Disordered" evidence="9">
    <location>
        <begin position="1288"/>
        <end position="1321"/>
    </location>
</feature>
<feature type="compositionally biased region" description="Basic and acidic residues" evidence="9">
    <location>
        <begin position="277"/>
        <end position="315"/>
    </location>
</feature>
<feature type="region of interest" description="Disordered" evidence="9">
    <location>
        <begin position="673"/>
        <end position="718"/>
    </location>
</feature>
<feature type="compositionally biased region" description="Polar residues" evidence="9">
    <location>
        <begin position="1002"/>
        <end position="1015"/>
    </location>
</feature>
<feature type="compositionally biased region" description="Basic and acidic residues" evidence="9">
    <location>
        <begin position="415"/>
        <end position="428"/>
    </location>
</feature>
<evidence type="ECO:0000313" key="12">
    <source>
        <dbReference type="Proteomes" id="UP000050525"/>
    </source>
</evidence>
<keyword evidence="2 7" id="KW-0728">SH3 domain</keyword>
<evidence type="ECO:0000256" key="2">
    <source>
        <dbReference type="ARBA" id="ARBA00022443"/>
    </source>
</evidence>
<dbReference type="eggNOG" id="ENOG502QUND">
    <property type="taxonomic scope" value="Eukaryota"/>
</dbReference>
<feature type="compositionally biased region" description="Basic and acidic residues" evidence="9">
    <location>
        <begin position="896"/>
        <end position="922"/>
    </location>
</feature>
<feature type="compositionally biased region" description="Basic and acidic residues" evidence="9">
    <location>
        <begin position="1072"/>
        <end position="1082"/>
    </location>
</feature>
<feature type="compositionally biased region" description="Basic and acidic residues" evidence="9">
    <location>
        <begin position="435"/>
        <end position="468"/>
    </location>
</feature>
<feature type="region of interest" description="Disordered" evidence="9">
    <location>
        <begin position="2408"/>
        <end position="2498"/>
    </location>
</feature>
<feature type="compositionally biased region" description="Acidic residues" evidence="9">
    <location>
        <begin position="832"/>
        <end position="846"/>
    </location>
</feature>
<keyword evidence="6" id="KW-0325">Glycoprotein</keyword>
<feature type="compositionally biased region" description="Basic and acidic residues" evidence="9">
    <location>
        <begin position="1312"/>
        <end position="1321"/>
    </location>
</feature>
<feature type="compositionally biased region" description="Low complexity" evidence="9">
    <location>
        <begin position="2341"/>
        <end position="2363"/>
    </location>
</feature>
<dbReference type="Pfam" id="PF04697">
    <property type="entry name" value="Pinin_SDK_N"/>
    <property type="match status" value="1"/>
</dbReference>
<comment type="caution">
    <text evidence="11">The sequence shown here is derived from an EMBL/GenBank/DDBJ whole genome shotgun (WGS) entry which is preliminary data.</text>
</comment>
<evidence type="ECO:0000256" key="5">
    <source>
        <dbReference type="ARBA" id="ARBA00023054"/>
    </source>
</evidence>
<feature type="region of interest" description="Disordered" evidence="9">
    <location>
        <begin position="1043"/>
        <end position="1105"/>
    </location>
</feature>
<feature type="region of interest" description="Disordered" evidence="9">
    <location>
        <begin position="23"/>
        <end position="123"/>
    </location>
</feature>
<feature type="compositionally biased region" description="Basic and acidic residues" evidence="9">
    <location>
        <begin position="990"/>
        <end position="1001"/>
    </location>
</feature>
<dbReference type="InterPro" id="IPR001452">
    <property type="entry name" value="SH3_domain"/>
</dbReference>
<feature type="compositionally biased region" description="Basic and acidic residues" evidence="9">
    <location>
        <begin position="88"/>
        <end position="100"/>
    </location>
</feature>
<feature type="compositionally biased region" description="Basic and acidic residues" evidence="9">
    <location>
        <begin position="797"/>
        <end position="810"/>
    </location>
</feature>
<feature type="region of interest" description="Disordered" evidence="9">
    <location>
        <begin position="2195"/>
        <end position="2363"/>
    </location>
</feature>
<dbReference type="InterPro" id="IPR036028">
    <property type="entry name" value="SH3-like_dom_sf"/>
</dbReference>
<keyword evidence="12" id="KW-1185">Reference proteome</keyword>
<feature type="compositionally biased region" description="Acidic residues" evidence="9">
    <location>
        <begin position="403"/>
        <end position="414"/>
    </location>
</feature>
<dbReference type="Pfam" id="PF04696">
    <property type="entry name" value="Pinin_SDK_memA"/>
    <property type="match status" value="1"/>
</dbReference>
<reference evidence="11 12" key="1">
    <citation type="journal article" date="2012" name="Genome Biol.">
        <title>Sequencing three crocodilian genomes to illuminate the evolution of archosaurs and amniotes.</title>
        <authorList>
            <person name="St John J.A."/>
            <person name="Braun E.L."/>
            <person name="Isberg S.R."/>
            <person name="Miles L.G."/>
            <person name="Chong A.Y."/>
            <person name="Gongora J."/>
            <person name="Dalzell P."/>
            <person name="Moran C."/>
            <person name="Bed'hom B."/>
            <person name="Abzhanov A."/>
            <person name="Burgess S.C."/>
            <person name="Cooksey A.M."/>
            <person name="Castoe T.A."/>
            <person name="Crawford N.G."/>
            <person name="Densmore L.D."/>
            <person name="Drew J.C."/>
            <person name="Edwards S.V."/>
            <person name="Faircloth B.C."/>
            <person name="Fujita M.K."/>
            <person name="Greenwold M.J."/>
            <person name="Hoffmann F.G."/>
            <person name="Howard J.M."/>
            <person name="Iguchi T."/>
            <person name="Janes D.E."/>
            <person name="Khan S.Y."/>
            <person name="Kohno S."/>
            <person name="de Koning A.J."/>
            <person name="Lance S.L."/>
            <person name="McCarthy F.M."/>
            <person name="McCormack J.E."/>
            <person name="Merchant M.E."/>
            <person name="Peterson D.G."/>
            <person name="Pollock D.D."/>
            <person name="Pourmand N."/>
            <person name="Raney B.J."/>
            <person name="Roessler K.A."/>
            <person name="Sanford J.R."/>
            <person name="Sawyer R.H."/>
            <person name="Schmidt C.J."/>
            <person name="Triplett E.W."/>
            <person name="Tuberville T.D."/>
            <person name="Venegas-Anaya M."/>
            <person name="Howard J.T."/>
            <person name="Jarvis E.D."/>
            <person name="Guillette L.J.Jr."/>
            <person name="Glenn T.C."/>
            <person name="Green R.E."/>
            <person name="Ray D.A."/>
        </authorList>
    </citation>
    <scope>NUCLEOTIDE SEQUENCE [LARGE SCALE GENOMIC DNA]</scope>
    <source>
        <strain evidence="11">KSC_2009_1</strain>
    </source>
</reference>
<dbReference type="EMBL" id="AKHW03002792">
    <property type="protein sequence ID" value="KYO37222.1"/>
    <property type="molecule type" value="Genomic_DNA"/>
</dbReference>
<feature type="compositionally biased region" description="Basic and acidic residues" evidence="9">
    <location>
        <begin position="691"/>
        <end position="704"/>
    </location>
</feature>
<organism evidence="11 12">
    <name type="scientific">Alligator mississippiensis</name>
    <name type="common">American alligator</name>
    <dbReference type="NCBI Taxonomy" id="8496"/>
    <lineage>
        <taxon>Eukaryota</taxon>
        <taxon>Metazoa</taxon>
        <taxon>Chordata</taxon>
        <taxon>Craniata</taxon>
        <taxon>Vertebrata</taxon>
        <taxon>Euteleostomi</taxon>
        <taxon>Archelosauria</taxon>
        <taxon>Archosauria</taxon>
        <taxon>Crocodylia</taxon>
        <taxon>Alligatoridae</taxon>
        <taxon>Alligatorinae</taxon>
        <taxon>Alligator</taxon>
    </lineage>
</organism>
<feature type="compositionally biased region" description="Basic and acidic residues" evidence="9">
    <location>
        <begin position="945"/>
        <end position="957"/>
    </location>
</feature>
<dbReference type="STRING" id="8496.A0A151NKB1"/>
<protein>
    <submittedName>
        <fullName evidence="11">Pinin isoform B</fullName>
    </submittedName>
</protein>
<dbReference type="GO" id="GO:0006888">
    <property type="term" value="P:endoplasmic reticulum to Golgi vesicle-mediated transport"/>
    <property type="evidence" value="ECO:0007669"/>
    <property type="project" value="TreeGrafter"/>
</dbReference>
<feature type="region of interest" description="Disordered" evidence="9">
    <location>
        <begin position="277"/>
        <end position="509"/>
    </location>
</feature>
<feature type="compositionally biased region" description="Basic and acidic residues" evidence="9">
    <location>
        <begin position="359"/>
        <end position="381"/>
    </location>
</feature>
<evidence type="ECO:0000259" key="10">
    <source>
        <dbReference type="PROSITE" id="PS50002"/>
    </source>
</evidence>
<dbReference type="GO" id="GO:0005789">
    <property type="term" value="C:endoplasmic reticulum membrane"/>
    <property type="evidence" value="ECO:0007669"/>
    <property type="project" value="UniProtKB-SubCell"/>
</dbReference>
<dbReference type="Gene3D" id="2.30.30.40">
    <property type="entry name" value="SH3 Domains"/>
    <property type="match status" value="1"/>
</dbReference>
<keyword evidence="4" id="KW-0256">Endoplasmic reticulum</keyword>
<accession>A0A151NKB1</accession>
<evidence type="ECO:0000256" key="1">
    <source>
        <dbReference type="ARBA" id="ARBA00004389"/>
    </source>
</evidence>
<feature type="coiled-coil region" evidence="8">
    <location>
        <begin position="1780"/>
        <end position="1874"/>
    </location>
</feature>
<feature type="compositionally biased region" description="Low complexity" evidence="9">
    <location>
        <begin position="975"/>
        <end position="986"/>
    </location>
</feature>
<comment type="subcellular location">
    <subcellularLocation>
        <location evidence="1">Endoplasmic reticulum membrane</location>
        <topology evidence="1">Single-pass membrane protein</topology>
    </subcellularLocation>
</comment>
<keyword evidence="3" id="KW-0732">Signal</keyword>
<dbReference type="InterPro" id="IPR006787">
    <property type="entry name" value="Pinin_SDK_N"/>
</dbReference>
<evidence type="ECO:0000256" key="7">
    <source>
        <dbReference type="PROSITE-ProRule" id="PRU00192"/>
    </source>
</evidence>
<evidence type="ECO:0000256" key="6">
    <source>
        <dbReference type="ARBA" id="ARBA00023180"/>
    </source>
</evidence>
<dbReference type="InterPro" id="IPR006786">
    <property type="entry name" value="Pinin_SDK_MemA"/>
</dbReference>
<feature type="region of interest" description="Disordered" evidence="9">
    <location>
        <begin position="1160"/>
        <end position="1180"/>
    </location>
</feature>
<feature type="compositionally biased region" description="Basic and acidic residues" evidence="9">
    <location>
        <begin position="1160"/>
        <end position="1173"/>
    </location>
</feature>
<feature type="compositionally biased region" description="Basic and acidic residues" evidence="9">
    <location>
        <begin position="2253"/>
        <end position="2271"/>
    </location>
</feature>
<feature type="region of interest" description="Disordered" evidence="9">
    <location>
        <begin position="1402"/>
        <end position="1428"/>
    </location>
</feature>
<sequence length="2498" mass="285747">MAVAVRALQEQLEKAKESLKHVDENIRKLTGRDPNDVRPPQSRLLPIAGPGGGRGRGSLLLRRGFSDSGGGPPAKQRDLEGATSRLGGECRTRRESRHESDAEDEDVKKPALQSSVVATSKERTRRDLIQDQNMDEKGKQRNRRIFGLLMGTLQKFKQESTVATERQKRRQEIEQKLEVQAEEERKQVENERRELFEERRAKQTELRLLEQKVELAQLQEEWNEHNAKIIKYIRTRTRPHLFYIPGRMCTATQKLMEESQKKLNALFENRRNEFAEQINKMEARPRRQSVKDKEQQEVQNEEKKEEQNKEQEEGKVAQQVEELETGNQNNDVEMEEVGEDRGKAGAGYSDAEREQEEEEQKHEMQVKAEEATEVMENDRQQDSQQEEVLIVKMEGDRIQSVDNEQDMVEVNEADSVEHLENENGKVELEVECDAQPEKVCDTPSPEKEKANKPETDTEPEEKQGKESEAQPETEVQPQPEAVPLPQPPPLSQSIQDQEPQMEKDEATVVSVKSEKVLSKWKNCGDQECATAMSRVQANKDYTGPDCRYLNFKVGEEIIVYSKLSRKQTDLWVGSKGKDFGYFPKDAVKVDEVFITQEVEVPTKETDFLCLDGGEYSFENKDSLLYEHDEDNEYSLPYTNQKELESKELKVELQKHASFLWDHEVELDPANVEADRTSEDLHMQEETTSNEMSRKDKSGNDDAVHPEAQSIHPSAPTQATWTVSSVARWLNLGSKHDEETTEIVSQSVEENTFRSRKIAVADESDLKELNEEDEPKPMTSGWFQSGLTDFLYFSRESIGHDLPPDENDPHTHHSSSMAGHSDHEFIAAATETSMDEEQQQSDKEDSDSSWFNLGLPDVLTFGHAKKDKTIINEEQSSEAEDTTDKTGKMQSSNQQETEFHKDRELKKQPYETTDEKQTDKKNVVEGIIDSDSKTPSSGELPTNRDTLLDFKSTSDLKETSSAGEVAERNKLIEPYSSEQDSVSESQVLKNTEVKERTQESENKNGQSEDQQHASSELNRKNTIDLPLCECSSENFYSSELYVVSKEESTERKEAKTYKKEEMHTLNVQEPEICTERKPKREIAETAQQEGQNDIKTEDMEDEMPRSRELQVHVDNSQNFKIPSKDELPLTLAISDKAKLTEVYNAEQNPAAESQVIGNTEVKEKMQESENKKDQPASFDSISNGITDFNLKMLNDQEDQEPTISEEAQALVGARLFFSSSSLYDTDRSDIRISEEEKPERFEEPQSLFSVSHYKNILSSQSFTSKDKHFLQRLPGELYFNGKNSQSRKDYEISLENKESEEEAQSNQKVNDQVPEKSNVDNSKEKDILLLQLAVKKDRQNSESTMKETKLVKDCLVLSSAEYSKTNNHNSGRNTKYNFVQDSNENRKDIRINKKKKELKNMLKNEDELRENESEQDRDSIQTAEATRKLNSRDPLTMLKERAEKELRGTEESGIAADLRNNEKETDNTITWERESVSQKIKKDDQILIDSDSDVSNSFTAYQQFYLKLSLERKKPSESLCESETLMLLEQQFEKIHHGITTYTCVDNFRERKPLTLSVEEEPHLDIVGEKCLKEKVNILLELQEHWSAVRVKCSLQNAQQDISNKIQLLEESKEKHRINTPLNNENNNAQSSEGITIPLMKTKDDSSRNIQLGAKKLFTEMSFLIRNYIPSDEEGWIYQILLRLNALDIGDFIKSVFSVMATVSRKVVAALPEDMRPGPDLYGFSWEMVICAAVIGIFTVFLFLCRSFQSVKSRFYVGREKQLANKVAELVEEKCEVLEKLSLHKKEYEDLELSLKNANLKESTDTTCIEETYEKLNRSNLVLKHEIENLEKELEKEKSKRSEQDEMITEIERRIESLEDEAKSIQTQVAEANTTLKVFHINTERLKTSVQDAVEENYHLQESEKQLLQEAEGWGERFSELNEQTKMFESSKADMEEALKNKESQVKSLTECLLKMKDWSSAIREDDATEDSHWDTDTKGVTENGEHLDDQQKRTVKKLIYAAKLNACLKTLETERNQVYSKLDDENKAKEELAERIENLQSEQVSLQSENVQFESEVQKLQQKLKVMTELYQENEMKLHRRLTVEERERLQKEEKLSKVDEKINHAAEELNSYRQRAKDLEEELEKTIRSYQSQITSHEKKAHDNWLTARAAERHLNDIRKENAHSRQKLTETEFKVELLEKDPFALDVPVRPFGREHSPYGPSPMGRPSSETRAFLSPPTLLEGPLRLSPILPGGGGRGSRGPGNPAMYEGANERGELISDRLSDPHRPPSDTGSLSPPWDRDRRIILPPTGQPYNDPALPPRRPERFYSSPPNSGRLSGPAELRSYNLQPFDKPDGQASSENSSRMESSGNGTKDHPNLSNLLNVSNQSLASESEAAGSGFAVPPIPQIRAPLIPVDPRGPFIRRGPPFPPPPPPPGGIYGPREYFPMRDFAGLPRPPLAMRSPFPPRPFSQYPPQRAGFFSPPSLPLENRNELTSGLTHQLNAPATEHPEPQQET</sequence>
<dbReference type="Proteomes" id="UP000050525">
    <property type="component" value="Unassembled WGS sequence"/>
</dbReference>
<dbReference type="PANTHER" id="PTHR23158">
    <property type="entry name" value="MELANOMA INHIBITORY ACTIVITY-RELATED"/>
    <property type="match status" value="1"/>
</dbReference>
<dbReference type="SMART" id="SM00326">
    <property type="entry name" value="SH3"/>
    <property type="match status" value="1"/>
</dbReference>
<evidence type="ECO:0000256" key="4">
    <source>
        <dbReference type="ARBA" id="ARBA00022824"/>
    </source>
</evidence>
<evidence type="ECO:0000256" key="8">
    <source>
        <dbReference type="SAM" id="Coils"/>
    </source>
</evidence>
<dbReference type="Pfam" id="PF07653">
    <property type="entry name" value="SH3_2"/>
    <property type="match status" value="1"/>
</dbReference>
<feature type="coiled-coil region" evidence="8">
    <location>
        <begin position="163"/>
        <end position="228"/>
    </location>
</feature>
<feature type="compositionally biased region" description="Basic and acidic residues" evidence="9">
    <location>
        <begin position="500"/>
        <end position="509"/>
    </location>
</feature>
<feature type="coiled-coil region" evidence="8">
    <location>
        <begin position="2008"/>
        <end position="2169"/>
    </location>
</feature>
<evidence type="ECO:0000256" key="9">
    <source>
        <dbReference type="SAM" id="MobiDB-lite"/>
    </source>
</evidence>
<dbReference type="PROSITE" id="PS50002">
    <property type="entry name" value="SH3"/>
    <property type="match status" value="1"/>
</dbReference>
<feature type="region of interest" description="Disordered" evidence="9">
    <location>
        <begin position="797"/>
        <end position="818"/>
    </location>
</feature>
<feature type="compositionally biased region" description="Gly residues" evidence="9">
    <location>
        <begin position="2234"/>
        <end position="2243"/>
    </location>
</feature>
<feature type="compositionally biased region" description="Polar residues" evidence="9">
    <location>
        <begin position="932"/>
        <end position="944"/>
    </location>
</feature>
<dbReference type="SUPFAM" id="SSF50044">
    <property type="entry name" value="SH3-domain"/>
    <property type="match status" value="1"/>
</dbReference>
<proteinExistence type="predicted"/>
<feature type="region of interest" description="Disordered" evidence="9">
    <location>
        <begin position="868"/>
        <end position="1019"/>
    </location>
</feature>
<evidence type="ECO:0000313" key="11">
    <source>
        <dbReference type="EMBL" id="KYO37222.1"/>
    </source>
</evidence>
<feature type="compositionally biased region" description="Polar residues" evidence="9">
    <location>
        <begin position="2475"/>
        <end position="2486"/>
    </location>
</feature>
<evidence type="ECO:0000256" key="3">
    <source>
        <dbReference type="ARBA" id="ARBA00022729"/>
    </source>
</evidence>